<dbReference type="OrthoDB" id="9810101at2"/>
<dbReference type="PANTHER" id="PTHR10000">
    <property type="entry name" value="PHOSPHOSERINE PHOSPHATASE"/>
    <property type="match status" value="1"/>
</dbReference>
<dbReference type="InterPro" id="IPR023214">
    <property type="entry name" value="HAD_sf"/>
</dbReference>
<dbReference type="GO" id="GO:0016791">
    <property type="term" value="F:phosphatase activity"/>
    <property type="evidence" value="ECO:0007669"/>
    <property type="project" value="UniProtKB-ARBA"/>
</dbReference>
<dbReference type="InterPro" id="IPR006379">
    <property type="entry name" value="HAD-SF_hydro_IIB"/>
</dbReference>
<protein>
    <submittedName>
        <fullName evidence="1 2">Hydrolase</fullName>
    </submittedName>
</protein>
<reference evidence="2" key="3">
    <citation type="submission" date="2023-04" db="EMBL/GenBank/DDBJ databases">
        <title>Genomic analysis of Lactococcus garvieae isolates.</title>
        <authorList>
            <person name="Zhanghang C."/>
        </authorList>
    </citation>
    <scope>NUCLEOTIDE SEQUENCE</scope>
    <source>
        <strain evidence="2">ZB-1</strain>
    </source>
</reference>
<dbReference type="AlphaFoldDB" id="A0A1I4FWV4"/>
<dbReference type="PANTHER" id="PTHR10000:SF25">
    <property type="entry name" value="PHOSPHATASE YKRA-RELATED"/>
    <property type="match status" value="1"/>
</dbReference>
<dbReference type="PROSITE" id="PS01228">
    <property type="entry name" value="COF_1"/>
    <property type="match status" value="1"/>
</dbReference>
<dbReference type="SFLD" id="SFLDG01140">
    <property type="entry name" value="C2.B:_Phosphomannomutase_and_P"/>
    <property type="match status" value="1"/>
</dbReference>
<evidence type="ECO:0000313" key="5">
    <source>
        <dbReference type="Proteomes" id="UP000504756"/>
    </source>
</evidence>
<accession>A0A1I4FWV4</accession>
<organism evidence="3 4">
    <name type="scientific">Lactococcus garvieae</name>
    <dbReference type="NCBI Taxonomy" id="1363"/>
    <lineage>
        <taxon>Bacteria</taxon>
        <taxon>Bacillati</taxon>
        <taxon>Bacillota</taxon>
        <taxon>Bacilli</taxon>
        <taxon>Lactobacillales</taxon>
        <taxon>Streptococcaceae</taxon>
        <taxon>Lactococcus</taxon>
    </lineage>
</organism>
<evidence type="ECO:0000313" key="1">
    <source>
        <dbReference type="EMBL" id="GFO51488.1"/>
    </source>
</evidence>
<dbReference type="Proteomes" id="UP000181969">
    <property type="component" value="Unassembled WGS sequence"/>
</dbReference>
<proteinExistence type="predicted"/>
<dbReference type="EMBL" id="FOTJ01000002">
    <property type="protein sequence ID" value="SFL21969.1"/>
    <property type="molecule type" value="Genomic_DNA"/>
</dbReference>
<evidence type="ECO:0000313" key="4">
    <source>
        <dbReference type="Proteomes" id="UP000181969"/>
    </source>
</evidence>
<name>A0A1I4FWV4_9LACT</name>
<dbReference type="Gene3D" id="3.40.50.1000">
    <property type="entry name" value="HAD superfamily/HAD-like"/>
    <property type="match status" value="1"/>
</dbReference>
<dbReference type="EMBL" id="JARYTV010000004">
    <property type="protein sequence ID" value="MDH7960114.1"/>
    <property type="molecule type" value="Genomic_DNA"/>
</dbReference>
<dbReference type="Proteomes" id="UP001157396">
    <property type="component" value="Unassembled WGS sequence"/>
</dbReference>
<dbReference type="NCBIfam" id="TIGR01484">
    <property type="entry name" value="HAD-SF-IIB"/>
    <property type="match status" value="1"/>
</dbReference>
<keyword evidence="1" id="KW-0378">Hydrolase</keyword>
<reference evidence="1 5" key="2">
    <citation type="submission" date="2020-06" db="EMBL/GenBank/DDBJ databases">
        <title>Draft genome sequence of Lactic acid bacteria from Okinawan-style tofu.</title>
        <authorList>
            <person name="Takara I."/>
            <person name="Ikematsu S."/>
        </authorList>
    </citation>
    <scope>NUCLEOTIDE SEQUENCE [LARGE SCALE GENOMIC DNA]</scope>
    <source>
        <strain evidence="1">Lg38</strain>
        <strain evidence="5">lg38</strain>
    </source>
</reference>
<dbReference type="GeneID" id="61074696"/>
<reference evidence="3 4" key="1">
    <citation type="submission" date="2016-10" db="EMBL/GenBank/DDBJ databases">
        <authorList>
            <person name="de Groot N.N."/>
        </authorList>
    </citation>
    <scope>NUCLEOTIDE SEQUENCE [LARGE SCALE GENOMIC DNA]</scope>
    <source>
        <strain evidence="3 4">M79</strain>
    </source>
</reference>
<dbReference type="InterPro" id="IPR000150">
    <property type="entry name" value="Cof"/>
</dbReference>
<dbReference type="Pfam" id="PF08282">
    <property type="entry name" value="Hydrolase_3"/>
    <property type="match status" value="1"/>
</dbReference>
<dbReference type="GO" id="GO:0005829">
    <property type="term" value="C:cytosol"/>
    <property type="evidence" value="ECO:0007669"/>
    <property type="project" value="TreeGrafter"/>
</dbReference>
<dbReference type="RefSeq" id="WP_014024426.1">
    <property type="nucleotide sequence ID" value="NZ_AP026069.1"/>
</dbReference>
<dbReference type="Gene3D" id="3.30.1240.10">
    <property type="match status" value="1"/>
</dbReference>
<dbReference type="PROSITE" id="PS01229">
    <property type="entry name" value="COF_2"/>
    <property type="match status" value="1"/>
</dbReference>
<dbReference type="EMBL" id="BLXU01000003">
    <property type="protein sequence ID" value="GFO51488.1"/>
    <property type="molecule type" value="Genomic_DNA"/>
</dbReference>
<gene>
    <name evidence="1" type="primary">yraE</name>
    <name evidence="1" type="ORF">ikelab_07630</name>
    <name evidence="2" type="ORF">QHR29_06475</name>
    <name evidence="3" type="ORF">SAMN05216438_102247</name>
</gene>
<sequence length="261" mass="29229">MENINAYKALAFFDLDGTLLNSQSQLDTDVIDAIHEIRRNGVLPFIATGRGHFELDNIMEATGITGAVAMNGQYIVLDGQTIYKDPISIENIEKLHTLAIEQDEALAFYGKEGYWVDRHTDFVREAYAYTHMPLPEIDPEGYKTEEVNMLLLLTDKLSQVDYYKAQMPELNFFMNAPTSIDITNISTNKGTGITHVKDVLNFKGETYAFGDGRNDLHLLAAADHGTAMGNAVPELKEIADFISTKNTEQGIVNAFKHWNFI</sequence>
<dbReference type="GO" id="GO:0000287">
    <property type="term" value="F:magnesium ion binding"/>
    <property type="evidence" value="ECO:0007669"/>
    <property type="project" value="TreeGrafter"/>
</dbReference>
<dbReference type="InterPro" id="IPR036412">
    <property type="entry name" value="HAD-like_sf"/>
</dbReference>
<dbReference type="SFLD" id="SFLDS00003">
    <property type="entry name" value="Haloacid_Dehalogenase"/>
    <property type="match status" value="1"/>
</dbReference>
<dbReference type="Proteomes" id="UP000504756">
    <property type="component" value="Unassembled WGS sequence"/>
</dbReference>
<evidence type="ECO:0000313" key="3">
    <source>
        <dbReference type="EMBL" id="SFL21969.1"/>
    </source>
</evidence>
<dbReference type="SUPFAM" id="SSF56784">
    <property type="entry name" value="HAD-like"/>
    <property type="match status" value="1"/>
</dbReference>
<evidence type="ECO:0000313" key="2">
    <source>
        <dbReference type="EMBL" id="MDH7960114.1"/>
    </source>
</evidence>
<dbReference type="OMA" id="NGQYCFD"/>
<dbReference type="NCBIfam" id="TIGR00099">
    <property type="entry name" value="Cof-subfamily"/>
    <property type="match status" value="1"/>
</dbReference>